<dbReference type="RefSeq" id="WP_249512350.1">
    <property type="nucleotide sequence ID" value="NZ_CP093365.1"/>
</dbReference>
<gene>
    <name evidence="5" type="primary">menE</name>
    <name evidence="8" type="ORF">MOO47_04875</name>
</gene>
<dbReference type="HAMAP" id="MF_00731">
    <property type="entry name" value="MenE"/>
    <property type="match status" value="1"/>
</dbReference>
<evidence type="ECO:0000256" key="3">
    <source>
        <dbReference type="ARBA" id="ARBA00022741"/>
    </source>
</evidence>
<evidence type="ECO:0000313" key="9">
    <source>
        <dbReference type="Proteomes" id="UP000831947"/>
    </source>
</evidence>
<dbReference type="EC" id="6.2.1.26" evidence="5"/>
<comment type="function">
    <text evidence="5">Converts 2-succinylbenzoate (OSB) to 2-succinylbenzoyl-CoA (OSB-CoA).</text>
</comment>
<dbReference type="SUPFAM" id="SSF56801">
    <property type="entry name" value="Acetyl-CoA synthetase-like"/>
    <property type="match status" value="1"/>
</dbReference>
<comment type="pathway">
    <text evidence="5">Quinol/quinone metabolism; 1,4-dihydroxy-2-naphthoate biosynthesis; 1,4-dihydroxy-2-naphthoate from chorismate: step 5/7.</text>
</comment>
<dbReference type="Proteomes" id="UP000831947">
    <property type="component" value="Chromosome"/>
</dbReference>
<comment type="similarity">
    <text evidence="5">Belongs to the ATP-dependent AMP-binding enzyme family. MenE subfamily.</text>
</comment>
<dbReference type="PANTHER" id="PTHR43201">
    <property type="entry name" value="ACYL-COA SYNTHETASE"/>
    <property type="match status" value="1"/>
</dbReference>
<evidence type="ECO:0000259" key="7">
    <source>
        <dbReference type="Pfam" id="PF13193"/>
    </source>
</evidence>
<keyword evidence="3 5" id="KW-0547">Nucleotide-binding</keyword>
<dbReference type="InterPro" id="IPR000873">
    <property type="entry name" value="AMP-dep_synth/lig_dom"/>
</dbReference>
<evidence type="ECO:0000259" key="6">
    <source>
        <dbReference type="Pfam" id="PF00501"/>
    </source>
</evidence>
<evidence type="ECO:0000313" key="8">
    <source>
        <dbReference type="EMBL" id="UQS83123.1"/>
    </source>
</evidence>
<feature type="domain" description="AMP-binding enzyme C-terminal" evidence="7">
    <location>
        <begin position="390"/>
        <end position="463"/>
    </location>
</feature>
<dbReference type="Gene3D" id="3.40.50.12780">
    <property type="entry name" value="N-terminal domain of ligase-like"/>
    <property type="match status" value="1"/>
</dbReference>
<dbReference type="InterPro" id="IPR042099">
    <property type="entry name" value="ANL_N_sf"/>
</dbReference>
<name>A0ABY4PBT0_9LACO</name>
<reference evidence="8 9" key="1">
    <citation type="journal article" date="2022" name="Int. J. Syst. Evol. Microbiol.">
        <title>Apilactobacillus apisilvae sp. nov., Nicolia spurrieriana gen. nov. sp. nov., Bombilactobacillus folatiphilus sp. nov. and Bombilactobacillus thymidiniphilus sp. nov., four new lactic acid bacterial isolates from stingless bees Tetragonula carbonaria and Austroplebeia australis.</title>
        <authorList>
            <person name="Oliphant S.A."/>
            <person name="Watson-Haigh N.S."/>
            <person name="Sumby K.M."/>
            <person name="Gardner J."/>
            <person name="Groom S."/>
            <person name="Jiranek V."/>
        </authorList>
    </citation>
    <scope>NUCLEOTIDE SEQUENCE [LARGE SCALE GENOMIC DNA]</scope>
    <source>
        <strain evidence="8 9">SG4_A1</strain>
    </source>
</reference>
<dbReference type="Pfam" id="PF13193">
    <property type="entry name" value="AMP-binding_C"/>
    <property type="match status" value="1"/>
</dbReference>
<dbReference type="PROSITE" id="PS00455">
    <property type="entry name" value="AMP_BINDING"/>
    <property type="match status" value="1"/>
</dbReference>
<accession>A0ABY4PBT0</accession>
<proteinExistence type="inferred from homology"/>
<dbReference type="GO" id="GO:0008756">
    <property type="term" value="F:o-succinylbenzoate-CoA ligase activity"/>
    <property type="evidence" value="ECO:0007669"/>
    <property type="project" value="UniProtKB-EC"/>
</dbReference>
<dbReference type="InterPro" id="IPR045851">
    <property type="entry name" value="AMP-bd_C_sf"/>
</dbReference>
<feature type="domain" description="AMP-dependent synthetase/ligase" evidence="6">
    <location>
        <begin position="7"/>
        <end position="339"/>
    </location>
</feature>
<sequence length="477" mass="53222">MDNWLTKRATLSPKQTALVYQGQAYSFAQVYEQVRALTQKIATLNLQSQDRVALFGQNSWQMYLNILALQQLNVTLVLLNTRLAANELQDQLADAQVKYCFCDQNQVPENLRAVTNTKILTPKMLQNLANISYQAAELQDSDIASIMYTSGTTGKPKGVIQTYGNHWASAMNTLLNFQVTQQDAWLCVVPLFHISGFSILLRSLIYGIPIYLEPKFSAATCHQLLITQKITIFSVVPTMLQELLAVNPQATPYNSAFRLMFLGGAPSDSQTLQQCQERQIPLVQSYGMTETCSNIVALNPADATRKPGSCGQALFTNQVRISSTGEIQLKSPALAPSYWQNDALFQQKLTPDGWFKTGDVGYLDEQNYLFVQGRSDDMFVSGGENIFPNEIEAVYQQIPAIKEIVVDHQADNKWGAVPIAYLIDDASLTKAQLQAFGRQNLAHYKVPVEFRRISAFPRTGSGKIQRHALAKLSFELL</sequence>
<dbReference type="InterPro" id="IPR025110">
    <property type="entry name" value="AMP-bd_C"/>
</dbReference>
<dbReference type="PANTHER" id="PTHR43201:SF5">
    <property type="entry name" value="MEDIUM-CHAIN ACYL-COA LIGASE ACSF2, MITOCHONDRIAL"/>
    <property type="match status" value="1"/>
</dbReference>
<dbReference type="NCBIfam" id="NF002966">
    <property type="entry name" value="PRK03640.1"/>
    <property type="match status" value="1"/>
</dbReference>
<evidence type="ECO:0000256" key="5">
    <source>
        <dbReference type="HAMAP-Rule" id="MF_00731"/>
    </source>
</evidence>
<keyword evidence="4 5" id="KW-0067">ATP-binding</keyword>
<dbReference type="InterPro" id="IPR020845">
    <property type="entry name" value="AMP-binding_CS"/>
</dbReference>
<evidence type="ECO:0000256" key="1">
    <source>
        <dbReference type="ARBA" id="ARBA00022428"/>
    </source>
</evidence>
<protein>
    <recommendedName>
        <fullName evidence="5">2-succinylbenzoate--CoA ligase</fullName>
        <ecNumber evidence="5">6.2.1.26</ecNumber>
    </recommendedName>
    <alternativeName>
        <fullName evidence="5">o-succinylbenzoyl-CoA synthetase</fullName>
        <shortName evidence="5">OSB-CoA synthetase</shortName>
    </alternativeName>
</protein>
<comment type="pathway">
    <text evidence="5">Quinol/quinone metabolism; menaquinone biosynthesis.</text>
</comment>
<keyword evidence="2 5" id="KW-0436">Ligase</keyword>
<evidence type="ECO:0000256" key="4">
    <source>
        <dbReference type="ARBA" id="ARBA00022840"/>
    </source>
</evidence>
<organism evidence="8 9">
    <name type="scientific">Bombilactobacillus thymidiniphilus</name>
    <dbReference type="NCBI Taxonomy" id="2923363"/>
    <lineage>
        <taxon>Bacteria</taxon>
        <taxon>Bacillati</taxon>
        <taxon>Bacillota</taxon>
        <taxon>Bacilli</taxon>
        <taxon>Lactobacillales</taxon>
        <taxon>Lactobacillaceae</taxon>
        <taxon>Bombilactobacillus</taxon>
    </lineage>
</organism>
<keyword evidence="9" id="KW-1185">Reference proteome</keyword>
<dbReference type="NCBIfam" id="TIGR01923">
    <property type="entry name" value="menE"/>
    <property type="match status" value="1"/>
</dbReference>
<dbReference type="EMBL" id="CP093365">
    <property type="protein sequence ID" value="UQS83123.1"/>
    <property type="molecule type" value="Genomic_DNA"/>
</dbReference>
<evidence type="ECO:0000256" key="2">
    <source>
        <dbReference type="ARBA" id="ARBA00022598"/>
    </source>
</evidence>
<comment type="catalytic activity">
    <reaction evidence="5">
        <text>2-succinylbenzoate + ATP + CoA = 2-succinylbenzoyl-CoA + AMP + diphosphate</text>
        <dbReference type="Rhea" id="RHEA:17009"/>
        <dbReference type="ChEBI" id="CHEBI:18325"/>
        <dbReference type="ChEBI" id="CHEBI:30616"/>
        <dbReference type="ChEBI" id="CHEBI:33019"/>
        <dbReference type="ChEBI" id="CHEBI:57287"/>
        <dbReference type="ChEBI" id="CHEBI:57364"/>
        <dbReference type="ChEBI" id="CHEBI:456215"/>
        <dbReference type="EC" id="6.2.1.26"/>
    </reaction>
</comment>
<dbReference type="Gene3D" id="3.30.300.30">
    <property type="match status" value="1"/>
</dbReference>
<keyword evidence="1 5" id="KW-0474">Menaquinone biosynthesis</keyword>
<dbReference type="Pfam" id="PF00501">
    <property type="entry name" value="AMP-binding"/>
    <property type="match status" value="1"/>
</dbReference>
<dbReference type="InterPro" id="IPR010192">
    <property type="entry name" value="MenE"/>
</dbReference>